<dbReference type="OrthoDB" id="5984008at2759"/>
<proteinExistence type="predicted"/>
<feature type="domain" description="Ionotropic glutamate receptor L-glutamate and glycine-binding" evidence="11">
    <location>
        <begin position="5"/>
        <end position="62"/>
    </location>
</feature>
<gene>
    <name evidence="12" type="ORF">OSB1V03_LOCUS16863</name>
</gene>
<evidence type="ECO:0000256" key="8">
    <source>
        <dbReference type="ARBA" id="ARBA00023180"/>
    </source>
</evidence>
<keyword evidence="4" id="KW-1133">Transmembrane helix</keyword>
<protein>
    <recommendedName>
        <fullName evidence="11">Ionotropic glutamate receptor L-glutamate and glycine-binding domain-containing protein</fullName>
    </recommendedName>
</protein>
<dbReference type="GO" id="GO:0016020">
    <property type="term" value="C:membrane"/>
    <property type="evidence" value="ECO:0007669"/>
    <property type="project" value="UniProtKB-SubCell"/>
</dbReference>
<dbReference type="SMART" id="SM00918">
    <property type="entry name" value="Lig_chan-Glu_bd"/>
    <property type="match status" value="1"/>
</dbReference>
<evidence type="ECO:0000256" key="1">
    <source>
        <dbReference type="ARBA" id="ARBA00004141"/>
    </source>
</evidence>
<dbReference type="Proteomes" id="UP000759131">
    <property type="component" value="Unassembled WGS sequence"/>
</dbReference>
<keyword evidence="13" id="KW-1185">Reference proteome</keyword>
<evidence type="ECO:0000256" key="6">
    <source>
        <dbReference type="ARBA" id="ARBA00023136"/>
    </source>
</evidence>
<keyword evidence="5" id="KW-0406">Ion transport</keyword>
<evidence type="ECO:0000256" key="3">
    <source>
        <dbReference type="ARBA" id="ARBA00022692"/>
    </source>
</evidence>
<keyword evidence="2" id="KW-0813">Transport</keyword>
<keyword evidence="6" id="KW-0472">Membrane</keyword>
<keyword evidence="7" id="KW-0675">Receptor</keyword>
<keyword evidence="8" id="KW-0325">Glycoprotein</keyword>
<dbReference type="EMBL" id="OC873928">
    <property type="protein sequence ID" value="CAD7637124.1"/>
    <property type="molecule type" value="Genomic_DNA"/>
</dbReference>
<dbReference type="InterPro" id="IPR019594">
    <property type="entry name" value="Glu/Gly-bd"/>
</dbReference>
<evidence type="ECO:0000256" key="5">
    <source>
        <dbReference type="ARBA" id="ARBA00023065"/>
    </source>
</evidence>
<keyword evidence="9" id="KW-1071">Ligand-gated ion channel</keyword>
<evidence type="ECO:0000256" key="9">
    <source>
        <dbReference type="ARBA" id="ARBA00023286"/>
    </source>
</evidence>
<evidence type="ECO:0000313" key="13">
    <source>
        <dbReference type="Proteomes" id="UP000759131"/>
    </source>
</evidence>
<evidence type="ECO:0000256" key="7">
    <source>
        <dbReference type="ARBA" id="ARBA00023170"/>
    </source>
</evidence>
<dbReference type="SUPFAM" id="SSF53850">
    <property type="entry name" value="Periplasmic binding protein-like II"/>
    <property type="match status" value="1"/>
</dbReference>
<evidence type="ECO:0000256" key="10">
    <source>
        <dbReference type="ARBA" id="ARBA00023303"/>
    </source>
</evidence>
<evidence type="ECO:0000256" key="2">
    <source>
        <dbReference type="ARBA" id="ARBA00022448"/>
    </source>
</evidence>
<evidence type="ECO:0000313" key="12">
    <source>
        <dbReference type="EMBL" id="CAD7637124.1"/>
    </source>
</evidence>
<comment type="subcellular location">
    <subcellularLocation>
        <location evidence="1">Membrane</location>
        <topology evidence="1">Multi-pass membrane protein</topology>
    </subcellularLocation>
</comment>
<evidence type="ECO:0000256" key="4">
    <source>
        <dbReference type="ARBA" id="ARBA00022989"/>
    </source>
</evidence>
<name>A0A7R9L8S0_9ACAR</name>
<keyword evidence="3" id="KW-0812">Transmembrane</keyword>
<dbReference type="GO" id="GO:0015276">
    <property type="term" value="F:ligand-gated monoatomic ion channel activity"/>
    <property type="evidence" value="ECO:0007669"/>
    <property type="project" value="InterPro"/>
</dbReference>
<organism evidence="12">
    <name type="scientific">Medioppia subpectinata</name>
    <dbReference type="NCBI Taxonomy" id="1979941"/>
    <lineage>
        <taxon>Eukaryota</taxon>
        <taxon>Metazoa</taxon>
        <taxon>Ecdysozoa</taxon>
        <taxon>Arthropoda</taxon>
        <taxon>Chelicerata</taxon>
        <taxon>Arachnida</taxon>
        <taxon>Acari</taxon>
        <taxon>Acariformes</taxon>
        <taxon>Sarcoptiformes</taxon>
        <taxon>Oribatida</taxon>
        <taxon>Brachypylina</taxon>
        <taxon>Oppioidea</taxon>
        <taxon>Oppiidae</taxon>
        <taxon>Medioppia</taxon>
    </lineage>
</organism>
<keyword evidence="10" id="KW-0407">Ion channel</keyword>
<sequence length="65" mass="7308">MCNWPYANQLENGQFEGLAIDILNEISRIAKITYTLKLSNHTEYGGWSQNGSVTGIIGQIYRNVC</sequence>
<dbReference type="Pfam" id="PF10613">
    <property type="entry name" value="Lig_chan-Glu_bd"/>
    <property type="match status" value="1"/>
</dbReference>
<dbReference type="AlphaFoldDB" id="A0A7R9L8S0"/>
<evidence type="ECO:0000259" key="11">
    <source>
        <dbReference type="SMART" id="SM00918"/>
    </source>
</evidence>
<dbReference type="EMBL" id="CAJPIZ010019353">
    <property type="protein sequence ID" value="CAG2116908.1"/>
    <property type="molecule type" value="Genomic_DNA"/>
</dbReference>
<accession>A0A7R9L8S0</accession>
<reference evidence="12" key="1">
    <citation type="submission" date="2020-11" db="EMBL/GenBank/DDBJ databases">
        <authorList>
            <person name="Tran Van P."/>
        </authorList>
    </citation>
    <scope>NUCLEOTIDE SEQUENCE</scope>
</reference>
<dbReference type="Gene3D" id="3.40.190.10">
    <property type="entry name" value="Periplasmic binding protein-like II"/>
    <property type="match status" value="1"/>
</dbReference>